<accession>A0AAU9VRR3</accession>
<keyword evidence="4" id="KW-1185">Reference proteome</keyword>
<dbReference type="SUPFAM" id="SSF53098">
    <property type="entry name" value="Ribonuclease H-like"/>
    <property type="match status" value="1"/>
</dbReference>
<dbReference type="Proteomes" id="UP001159428">
    <property type="component" value="Unassembled WGS sequence"/>
</dbReference>
<dbReference type="Pfam" id="PF01612">
    <property type="entry name" value="DNA_pol_A_exo1"/>
    <property type="match status" value="1"/>
</dbReference>
<feature type="region of interest" description="Disordered" evidence="1">
    <location>
        <begin position="789"/>
        <end position="820"/>
    </location>
</feature>
<feature type="domain" description="3'-5' exonuclease" evidence="2">
    <location>
        <begin position="560"/>
        <end position="768"/>
    </location>
</feature>
<dbReference type="EMBL" id="CALNXJ010000004">
    <property type="protein sequence ID" value="CAH3037625.1"/>
    <property type="molecule type" value="Genomic_DNA"/>
</dbReference>
<dbReference type="InterPro" id="IPR012337">
    <property type="entry name" value="RNaseH-like_sf"/>
</dbReference>
<protein>
    <recommendedName>
        <fullName evidence="2">3'-5' exonuclease domain-containing protein</fullName>
    </recommendedName>
</protein>
<dbReference type="Pfam" id="PF01927">
    <property type="entry name" value="Mut7-C"/>
    <property type="match status" value="2"/>
</dbReference>
<proteinExistence type="predicted"/>
<organism evidence="3 4">
    <name type="scientific">Pocillopora meandrina</name>
    <dbReference type="NCBI Taxonomy" id="46732"/>
    <lineage>
        <taxon>Eukaryota</taxon>
        <taxon>Metazoa</taxon>
        <taxon>Cnidaria</taxon>
        <taxon>Anthozoa</taxon>
        <taxon>Hexacorallia</taxon>
        <taxon>Scleractinia</taxon>
        <taxon>Astrocoeniina</taxon>
        <taxon>Pocilloporidae</taxon>
        <taxon>Pocillopora</taxon>
    </lineage>
</organism>
<dbReference type="InterPro" id="IPR002562">
    <property type="entry name" value="3'-5'_exonuclease_dom"/>
</dbReference>
<dbReference type="GO" id="GO:0006139">
    <property type="term" value="P:nucleobase-containing compound metabolic process"/>
    <property type="evidence" value="ECO:0007669"/>
    <property type="project" value="InterPro"/>
</dbReference>
<name>A0AAU9VRR3_9CNID</name>
<reference evidence="3 4" key="1">
    <citation type="submission" date="2022-05" db="EMBL/GenBank/DDBJ databases">
        <authorList>
            <consortium name="Genoscope - CEA"/>
            <person name="William W."/>
        </authorList>
    </citation>
    <scope>NUCLEOTIDE SEQUENCE [LARGE SCALE GENOMIC DNA]</scope>
</reference>
<dbReference type="InterPro" id="IPR036397">
    <property type="entry name" value="RNaseH_sf"/>
</dbReference>
<dbReference type="PANTHER" id="PTHR47765:SF2">
    <property type="entry name" value="EXONUCLEASE MUT-7 HOMOLOG"/>
    <property type="match status" value="1"/>
</dbReference>
<gene>
    <name evidence="3" type="ORF">PMEA_00022246</name>
</gene>
<dbReference type="SMART" id="SM00474">
    <property type="entry name" value="35EXOc"/>
    <property type="match status" value="1"/>
</dbReference>
<dbReference type="GO" id="GO:0003676">
    <property type="term" value="F:nucleic acid binding"/>
    <property type="evidence" value="ECO:0007669"/>
    <property type="project" value="InterPro"/>
</dbReference>
<evidence type="ECO:0000313" key="4">
    <source>
        <dbReference type="Proteomes" id="UP001159428"/>
    </source>
</evidence>
<dbReference type="InterPro" id="IPR002782">
    <property type="entry name" value="Mut7-C_RNAse_dom"/>
</dbReference>
<dbReference type="AlphaFoldDB" id="A0AAU9VRR3"/>
<dbReference type="GO" id="GO:0008408">
    <property type="term" value="F:3'-5' exonuclease activity"/>
    <property type="evidence" value="ECO:0007669"/>
    <property type="project" value="InterPro"/>
</dbReference>
<dbReference type="Gene3D" id="3.30.420.10">
    <property type="entry name" value="Ribonuclease H-like superfamily/Ribonuclease H"/>
    <property type="match status" value="1"/>
</dbReference>
<evidence type="ECO:0000259" key="2">
    <source>
        <dbReference type="SMART" id="SM00474"/>
    </source>
</evidence>
<dbReference type="InterPro" id="IPR052408">
    <property type="entry name" value="Exonuclease_MUT-7-like"/>
</dbReference>
<sequence length="1021" mass="117323">MIVTIQAVFCVVKELLQSLLSYCHEDYSEGMCNGYDAIEIPIENRGLTRREELQTETLRKYNNGHVQLSVQSSNLKFGDANIFRKGFHQSTNQGNHLPHCNHTVWEEDWDNDIVNDMHHSRTDPDIEPSKSDIYMTNQKSYPCVNSDKDLLWDETSSTHSSDSEACLVSSQHFDANLATRSLHLVSEREWLDELESLYFSDMLIELKSLLPRAFEASRNCFDFVLYVIKFADFDIQAGKKSLAYMTLVEFEAWLKSKTEARNVQEIQQLGYWPSDNQKDLALEVVASSTFLLFEPVKRTFQLDSGDNSFLTKHVRFLMYSRRKYKEAATIAYKLKLQRHFEVTEILLPLIIVDKLQLAESYVAGCPTSLQLFMKLIDELCTMTDDDLELVVEKTVSPKPKDHRLKNKILIKLGERLVKMFHLKAENYPNIYKEKNLNGLRYLLQKKYSEKQPLSYKWDNLIESALGDNKWLQHKLIESLVEFDDIEEAVRWTRYYCLPLESVHPLVKDLVERWQGANEDSEDWEAEIEGKAERKVYNDIPSTLNSAPANCYRLPLSADRIFVVDNTQSLRECTQVLCKPGNVVGFDTEWRPTMCRAGTDDRLSIIQLSTWNEVFILDVIAMTDNVKDAEMQQFAESFFANPRVLKLGYGVDSDFRNLVSSSPPCEHAVTRLARFVDLCPLSKQILSIPSVQQKVSSRMRSVSARERACMEEERGLSELAFLCLGQALDKTYQISDWERRPLSEDQLIYAALDAFCLLEIYEVLKQWVVESRLRVDMEPGLVLTWLHPKKEKQRRSRRKQPKPGTRSNDLLPPAKKRDPIPPQSLRVVVDTMLQGLGQHLRCCGIDVVILDNKGEHERAVKIAQTENRIILTTGLPYEQLRARVPEGMCVCVPSGKIRQQVSALVKYFNVQVKKQDIFSRCQVCNGDDFVKVHKDDMRLVMGIFHGRFRAPLPGFEPKNCPVNLKDLTLPSGVPLKLGPLPETVVDSVDLFFCCSTCGKIFWEGGHHKRVNAQFSYVLDSSQ</sequence>
<feature type="compositionally biased region" description="Basic residues" evidence="1">
    <location>
        <begin position="789"/>
        <end position="800"/>
    </location>
</feature>
<dbReference type="PANTHER" id="PTHR47765">
    <property type="entry name" value="3'-5' EXONUCLEASE DOMAIN-CONTAINING PROTEIN"/>
    <property type="match status" value="1"/>
</dbReference>
<evidence type="ECO:0000256" key="1">
    <source>
        <dbReference type="SAM" id="MobiDB-lite"/>
    </source>
</evidence>
<comment type="caution">
    <text evidence="3">The sequence shown here is derived from an EMBL/GenBank/DDBJ whole genome shotgun (WGS) entry which is preliminary data.</text>
</comment>
<evidence type="ECO:0000313" key="3">
    <source>
        <dbReference type="EMBL" id="CAH3037625.1"/>
    </source>
</evidence>